<evidence type="ECO:0000256" key="3">
    <source>
        <dbReference type="PROSITE-ProRule" id="PRU00221"/>
    </source>
</evidence>
<dbReference type="PROSITE" id="PS50082">
    <property type="entry name" value="WD_REPEATS_2"/>
    <property type="match status" value="1"/>
</dbReference>
<dbReference type="Pfam" id="PF00400">
    <property type="entry name" value="WD40"/>
    <property type="match status" value="1"/>
</dbReference>
<accession>A0ABD2QJT0</accession>
<feature type="repeat" description="WD" evidence="3">
    <location>
        <begin position="378"/>
        <end position="412"/>
    </location>
</feature>
<sequence>MNTMICPGSSDPFEGQNYRIFAMIHQPLCIVILGKLYSYLTMNFKLNRFLRAKFNPANVTESIEIPKNANAEDLLKSKNHLRCALITELTTSPFKSTRFSRFYYSAIPKSITSIEETLVTENLNYDDMLCNQSILFIPTSLKSSEQITLADIPKDDITSVKFSPGPSPDLVAITAWDNSVTLYGTKELRVSAKYHHLAPAFDLCFLDSHHTVSGSADGIITEYDISMGQTRKLGKCERSVSVVHYNAQNEMLFAGSWDCTVSHIDPKSPSAVASKVLQHPDSVVTMDSVGDSLVVGCLDRHIWVWDIRNLNEPTMKRESSLRYPTRCIRCFLNHQGYVVGSIEGRVSLEVFNSEDASKKYAFKCHRTRAEDKEIVYPVTALAVHPTYNTFATGGCDATVAIWDGQNKKRLTQLPKFPAAISSLAFSDDGQLLAIASSYMWERGEQGELDKPEPSVTIRCVADTEVRPKHMTAGLI</sequence>
<dbReference type="InterPro" id="IPR015943">
    <property type="entry name" value="WD40/YVTN_repeat-like_dom_sf"/>
</dbReference>
<gene>
    <name evidence="5" type="primary">BUB3</name>
    <name evidence="5" type="ORF">Ciccas_002301</name>
</gene>
<dbReference type="PANTHER" id="PTHR10971">
    <property type="entry name" value="MRNA EXPORT FACTOR AND BUB3"/>
    <property type="match status" value="1"/>
</dbReference>
<evidence type="ECO:0000256" key="2">
    <source>
        <dbReference type="ARBA" id="ARBA00022737"/>
    </source>
</evidence>
<dbReference type="Proteomes" id="UP001626550">
    <property type="component" value="Unassembled WGS sequence"/>
</dbReference>
<evidence type="ECO:0000256" key="4">
    <source>
        <dbReference type="SAM" id="Phobius"/>
    </source>
</evidence>
<dbReference type="SMART" id="SM00320">
    <property type="entry name" value="WD40"/>
    <property type="match status" value="6"/>
</dbReference>
<feature type="transmembrane region" description="Helical" evidence="4">
    <location>
        <begin position="20"/>
        <end position="40"/>
    </location>
</feature>
<proteinExistence type="predicted"/>
<dbReference type="Gene3D" id="2.130.10.10">
    <property type="entry name" value="YVTN repeat-like/Quinoprotein amine dehydrogenase"/>
    <property type="match status" value="1"/>
</dbReference>
<evidence type="ECO:0000313" key="6">
    <source>
        <dbReference type="Proteomes" id="UP001626550"/>
    </source>
</evidence>
<keyword evidence="6" id="KW-1185">Reference proteome</keyword>
<evidence type="ECO:0000256" key="1">
    <source>
        <dbReference type="ARBA" id="ARBA00022574"/>
    </source>
</evidence>
<organism evidence="5 6">
    <name type="scientific">Cichlidogyrus casuarinus</name>
    <dbReference type="NCBI Taxonomy" id="1844966"/>
    <lineage>
        <taxon>Eukaryota</taxon>
        <taxon>Metazoa</taxon>
        <taxon>Spiralia</taxon>
        <taxon>Lophotrochozoa</taxon>
        <taxon>Platyhelminthes</taxon>
        <taxon>Monogenea</taxon>
        <taxon>Monopisthocotylea</taxon>
        <taxon>Dactylogyridea</taxon>
        <taxon>Ancyrocephalidae</taxon>
        <taxon>Cichlidogyrus</taxon>
    </lineage>
</organism>
<keyword evidence="1 3" id="KW-0853">WD repeat</keyword>
<dbReference type="SUPFAM" id="SSF50978">
    <property type="entry name" value="WD40 repeat-like"/>
    <property type="match status" value="1"/>
</dbReference>
<evidence type="ECO:0000313" key="5">
    <source>
        <dbReference type="EMBL" id="KAL3319031.1"/>
    </source>
</evidence>
<dbReference type="EMBL" id="JBJKFK010000177">
    <property type="protein sequence ID" value="KAL3319031.1"/>
    <property type="molecule type" value="Genomic_DNA"/>
</dbReference>
<comment type="caution">
    <text evidence="5">The sequence shown here is derived from an EMBL/GenBank/DDBJ whole genome shotgun (WGS) entry which is preliminary data.</text>
</comment>
<name>A0ABD2QJT0_9PLAT</name>
<protein>
    <submittedName>
        <fullName evidence="5">Mitotic spindle checkpoint protein Bub3</fullName>
    </submittedName>
</protein>
<keyword evidence="4" id="KW-0472">Membrane</keyword>
<dbReference type="InterPro" id="IPR036322">
    <property type="entry name" value="WD40_repeat_dom_sf"/>
</dbReference>
<dbReference type="AlphaFoldDB" id="A0ABD2QJT0"/>
<keyword evidence="2" id="KW-0677">Repeat</keyword>
<keyword evidence="4" id="KW-0812">Transmembrane</keyword>
<keyword evidence="4" id="KW-1133">Transmembrane helix</keyword>
<dbReference type="InterPro" id="IPR001680">
    <property type="entry name" value="WD40_rpt"/>
</dbReference>
<reference evidence="5 6" key="1">
    <citation type="submission" date="2024-11" db="EMBL/GenBank/DDBJ databases">
        <title>Adaptive evolution of stress response genes in parasites aligns with host niche diversity.</title>
        <authorList>
            <person name="Hahn C."/>
            <person name="Resl P."/>
        </authorList>
    </citation>
    <scope>NUCLEOTIDE SEQUENCE [LARGE SCALE GENOMIC DNA]</scope>
    <source>
        <strain evidence="5">EGGRZ-B1_66</strain>
        <tissue evidence="5">Body</tissue>
    </source>
</reference>